<evidence type="ECO:0000313" key="1">
    <source>
        <dbReference type="EMBL" id="KAH9302019.1"/>
    </source>
</evidence>
<gene>
    <name evidence="1" type="ORF">KI387_013602</name>
</gene>
<dbReference type="EMBL" id="JAHRHJ020000009">
    <property type="protein sequence ID" value="KAH9302019.1"/>
    <property type="molecule type" value="Genomic_DNA"/>
</dbReference>
<dbReference type="AlphaFoldDB" id="A0AA38FDC3"/>
<keyword evidence="2" id="KW-1185">Reference proteome</keyword>
<feature type="non-terminal residue" evidence="1">
    <location>
        <position position="76"/>
    </location>
</feature>
<dbReference type="GO" id="GO:0003676">
    <property type="term" value="F:nucleic acid binding"/>
    <property type="evidence" value="ECO:0007669"/>
    <property type="project" value="InterPro"/>
</dbReference>
<evidence type="ECO:0000313" key="2">
    <source>
        <dbReference type="Proteomes" id="UP000824469"/>
    </source>
</evidence>
<dbReference type="SUPFAM" id="SSF53098">
    <property type="entry name" value="Ribonuclease H-like"/>
    <property type="match status" value="1"/>
</dbReference>
<dbReference type="Proteomes" id="UP000824469">
    <property type="component" value="Unassembled WGS sequence"/>
</dbReference>
<organism evidence="1 2">
    <name type="scientific">Taxus chinensis</name>
    <name type="common">Chinese yew</name>
    <name type="synonym">Taxus wallichiana var. chinensis</name>
    <dbReference type="NCBI Taxonomy" id="29808"/>
    <lineage>
        <taxon>Eukaryota</taxon>
        <taxon>Viridiplantae</taxon>
        <taxon>Streptophyta</taxon>
        <taxon>Embryophyta</taxon>
        <taxon>Tracheophyta</taxon>
        <taxon>Spermatophyta</taxon>
        <taxon>Pinopsida</taxon>
        <taxon>Pinidae</taxon>
        <taxon>Conifers II</taxon>
        <taxon>Cupressales</taxon>
        <taxon>Taxaceae</taxon>
        <taxon>Taxus</taxon>
    </lineage>
</organism>
<dbReference type="Gene3D" id="3.30.420.10">
    <property type="entry name" value="Ribonuclease H-like superfamily/Ribonuclease H"/>
    <property type="match status" value="1"/>
</dbReference>
<comment type="caution">
    <text evidence="1">The sequence shown here is derived from an EMBL/GenBank/DDBJ whole genome shotgun (WGS) entry which is preliminary data.</text>
</comment>
<accession>A0AA38FDC3</accession>
<evidence type="ECO:0008006" key="3">
    <source>
        <dbReference type="Google" id="ProtNLM"/>
    </source>
</evidence>
<dbReference type="InterPro" id="IPR036397">
    <property type="entry name" value="RNaseH_sf"/>
</dbReference>
<sequence length="76" mass="8801">WGLEFIIVIKLNLSQRHKWILIATDYFTKWNEVVTLKEEINSSILDFYEGIITRFGVLTTIILDNTLAFLGTKILG</sequence>
<reference evidence="1 2" key="1">
    <citation type="journal article" date="2021" name="Nat. Plants">
        <title>The Taxus genome provides insights into paclitaxel biosynthesis.</title>
        <authorList>
            <person name="Xiong X."/>
            <person name="Gou J."/>
            <person name="Liao Q."/>
            <person name="Li Y."/>
            <person name="Zhou Q."/>
            <person name="Bi G."/>
            <person name="Li C."/>
            <person name="Du R."/>
            <person name="Wang X."/>
            <person name="Sun T."/>
            <person name="Guo L."/>
            <person name="Liang H."/>
            <person name="Lu P."/>
            <person name="Wu Y."/>
            <person name="Zhang Z."/>
            <person name="Ro D.K."/>
            <person name="Shang Y."/>
            <person name="Huang S."/>
            <person name="Yan J."/>
        </authorList>
    </citation>
    <scope>NUCLEOTIDE SEQUENCE [LARGE SCALE GENOMIC DNA]</scope>
    <source>
        <strain evidence="1">Ta-2019</strain>
    </source>
</reference>
<name>A0AA38FDC3_TAXCH</name>
<protein>
    <recommendedName>
        <fullName evidence="3">Integrase catalytic domain-containing protein</fullName>
    </recommendedName>
</protein>
<dbReference type="InterPro" id="IPR012337">
    <property type="entry name" value="RNaseH-like_sf"/>
</dbReference>
<proteinExistence type="predicted"/>
<feature type="non-terminal residue" evidence="1">
    <location>
        <position position="1"/>
    </location>
</feature>